<keyword evidence="4" id="KW-1185">Reference proteome</keyword>
<evidence type="ECO:0000256" key="1">
    <source>
        <dbReference type="SAM" id="MobiDB-lite"/>
    </source>
</evidence>
<dbReference type="EMBL" id="JAACLJ010000007">
    <property type="protein sequence ID" value="KAF4582772.1"/>
    <property type="molecule type" value="Genomic_DNA"/>
</dbReference>
<dbReference type="Proteomes" id="UP000562929">
    <property type="component" value="Unassembled WGS sequence"/>
</dbReference>
<feature type="signal peptide" evidence="2">
    <location>
        <begin position="1"/>
        <end position="21"/>
    </location>
</feature>
<feature type="compositionally biased region" description="Basic and acidic residues" evidence="1">
    <location>
        <begin position="142"/>
        <end position="226"/>
    </location>
</feature>
<proteinExistence type="predicted"/>
<evidence type="ECO:0000313" key="4">
    <source>
        <dbReference type="Proteomes" id="UP000562929"/>
    </source>
</evidence>
<dbReference type="AlphaFoldDB" id="A0A8H4Q2A7"/>
<reference evidence="3 4" key="1">
    <citation type="journal article" date="2020" name="G3 (Bethesda)">
        <title>Genetic Underpinnings of Host Manipulation by Ophiocordyceps as Revealed by Comparative Transcriptomics.</title>
        <authorList>
            <person name="Will I."/>
            <person name="Das B."/>
            <person name="Trinh T."/>
            <person name="Brachmann A."/>
            <person name="Ohm R.A."/>
            <person name="de Bekker C."/>
        </authorList>
    </citation>
    <scope>NUCLEOTIDE SEQUENCE [LARGE SCALE GENOMIC DNA]</scope>
    <source>
        <strain evidence="3 4">EC05</strain>
    </source>
</reference>
<evidence type="ECO:0000313" key="3">
    <source>
        <dbReference type="EMBL" id="KAF4582772.1"/>
    </source>
</evidence>
<dbReference type="OrthoDB" id="10671124at2759"/>
<comment type="caution">
    <text evidence="3">The sequence shown here is derived from an EMBL/GenBank/DDBJ whole genome shotgun (WGS) entry which is preliminary data.</text>
</comment>
<accession>A0A8H4Q2A7</accession>
<sequence length="255" mass="29855">MRRCSLALAILSLLATATVHAAPVPKSDTEMGNLFDVVGVQILDYLYTGITTLDDPHNTNHGLPSDKEHSRMQGEAIRKEKEEEAKWKAEHEWRRFNDWWNSQPGEVNLTAQELAKVKEEQNRLFKKFSDSLHWGPEESEEEKAKKEEEKKKEEEEKMRKEEMEKKVKEEVEKKFGEEEKKMKEEEMKLKEEKKKLREEERRMKEEGEKKMKEKRKEEEGGKEKENGGVNSQKGVLPSEAQEKKGKGGQRRGMNL</sequence>
<name>A0A8H4Q2A7_9HYPO</name>
<feature type="region of interest" description="Disordered" evidence="1">
    <location>
        <begin position="128"/>
        <end position="255"/>
    </location>
</feature>
<organism evidence="3 4">
    <name type="scientific">Ophiocordyceps camponoti-floridani</name>
    <dbReference type="NCBI Taxonomy" id="2030778"/>
    <lineage>
        <taxon>Eukaryota</taxon>
        <taxon>Fungi</taxon>
        <taxon>Dikarya</taxon>
        <taxon>Ascomycota</taxon>
        <taxon>Pezizomycotina</taxon>
        <taxon>Sordariomycetes</taxon>
        <taxon>Hypocreomycetidae</taxon>
        <taxon>Hypocreales</taxon>
        <taxon>Ophiocordycipitaceae</taxon>
        <taxon>Ophiocordyceps</taxon>
    </lineage>
</organism>
<evidence type="ECO:0000256" key="2">
    <source>
        <dbReference type="SAM" id="SignalP"/>
    </source>
</evidence>
<protein>
    <submittedName>
        <fullName evidence="3">Uncharacterized protein</fullName>
    </submittedName>
</protein>
<keyword evidence="2" id="KW-0732">Signal</keyword>
<feature type="chain" id="PRO_5034723147" evidence="2">
    <location>
        <begin position="22"/>
        <end position="255"/>
    </location>
</feature>
<gene>
    <name evidence="3" type="ORF">GQ602_005916</name>
</gene>